<dbReference type="Pfam" id="PF00083">
    <property type="entry name" value="Sugar_tr"/>
    <property type="match status" value="1"/>
</dbReference>
<dbReference type="NCBIfam" id="TIGR00879">
    <property type="entry name" value="SP"/>
    <property type="match status" value="1"/>
</dbReference>
<dbReference type="InterPro" id="IPR036259">
    <property type="entry name" value="MFS_trans_sf"/>
</dbReference>
<evidence type="ECO:0000256" key="3">
    <source>
        <dbReference type="ARBA" id="ARBA00022475"/>
    </source>
</evidence>
<dbReference type="SUPFAM" id="SSF103473">
    <property type="entry name" value="MFS general substrate transporter"/>
    <property type="match status" value="1"/>
</dbReference>
<keyword evidence="13" id="KW-1185">Reference proteome</keyword>
<evidence type="ECO:0000256" key="8">
    <source>
        <dbReference type="ARBA" id="ARBA00023180"/>
    </source>
</evidence>
<dbReference type="InterPro" id="IPR003663">
    <property type="entry name" value="Sugar/inositol_transpt"/>
</dbReference>
<protein>
    <recommendedName>
        <fullName evidence="11">Major facilitator superfamily (MFS) profile domain-containing protein</fullName>
    </recommendedName>
</protein>
<keyword evidence="6 10" id="KW-1133">Transmembrane helix</keyword>
<evidence type="ECO:0000313" key="12">
    <source>
        <dbReference type="EMBL" id="CAH0555869.1"/>
    </source>
</evidence>
<dbReference type="AlphaFoldDB" id="A0A9P0B3U5"/>
<evidence type="ECO:0000256" key="9">
    <source>
        <dbReference type="RuleBase" id="RU003346"/>
    </source>
</evidence>
<dbReference type="OrthoDB" id="4142200at2759"/>
<feature type="transmembrane region" description="Helical" evidence="10">
    <location>
        <begin position="386"/>
        <end position="406"/>
    </location>
</feature>
<reference evidence="12" key="1">
    <citation type="submission" date="2021-12" db="EMBL/GenBank/DDBJ databases">
        <authorList>
            <person name="King R."/>
        </authorList>
    </citation>
    <scope>NUCLEOTIDE SEQUENCE</scope>
</reference>
<keyword evidence="2 9" id="KW-0813">Transport</keyword>
<evidence type="ECO:0000256" key="1">
    <source>
        <dbReference type="ARBA" id="ARBA00004651"/>
    </source>
</evidence>
<evidence type="ECO:0000256" key="6">
    <source>
        <dbReference type="ARBA" id="ARBA00022989"/>
    </source>
</evidence>
<keyword evidence="3" id="KW-1003">Cell membrane</keyword>
<feature type="transmembrane region" description="Helical" evidence="10">
    <location>
        <begin position="249"/>
        <end position="271"/>
    </location>
</feature>
<dbReference type="EMBL" id="OV121135">
    <property type="protein sequence ID" value="CAH0555869.1"/>
    <property type="molecule type" value="Genomic_DNA"/>
</dbReference>
<sequence>MFERLLGTKYIYFLVASSNLVSFLAGTVLSWSSPMITKLQSEESPLDRIITNTEKDWIGSLPSLGGLVGPLIYGTLMQKVGRKNSVLLLAVPYFLAYVIPAFITDINWYFAARFIAGIGMSGSFMCVPTYISEIAENKRRGLLLSSSTCFILSGVLFDYVVGPLTTAAEFNIILSAFPVIFAITFAVIGVESPYYLLANGREAEAVKCLNTVRGNVDTANELKLIKENIARSQEEKGTILDIFKSKASVNALIIAICLVVFQQFSGINVILSYTATIFEEAGGTLSPETSSIVVGSVQLATSPISPLLADRLGRRKLLLSSILGGALAECVLGVYIYLKNVGNDVDSISWLPLLCLVLFITFFNAGFSSLPWVLLAEIFPTKVKAVGASSAHVMYWVTGFLLTNFFSTITENMGMGPTFWMFSVISCFAFVFMFIRLPETKGKSFQEIELQLSR</sequence>
<feature type="transmembrane region" description="Helical" evidence="10">
    <location>
        <begin position="57"/>
        <end position="74"/>
    </location>
</feature>
<feature type="transmembrane region" description="Helical" evidence="10">
    <location>
        <begin position="172"/>
        <end position="197"/>
    </location>
</feature>
<evidence type="ECO:0000256" key="5">
    <source>
        <dbReference type="ARBA" id="ARBA00022692"/>
    </source>
</evidence>
<dbReference type="GO" id="GO:0005886">
    <property type="term" value="C:plasma membrane"/>
    <property type="evidence" value="ECO:0007669"/>
    <property type="project" value="UniProtKB-SubCell"/>
</dbReference>
<feature type="transmembrane region" description="Helical" evidence="10">
    <location>
        <begin position="317"/>
        <end position="338"/>
    </location>
</feature>
<dbReference type="InterPro" id="IPR050549">
    <property type="entry name" value="MFS_Trehalose_Transporter"/>
</dbReference>
<feature type="transmembrane region" description="Helical" evidence="10">
    <location>
        <begin position="418"/>
        <end position="437"/>
    </location>
</feature>
<dbReference type="PROSITE" id="PS50850">
    <property type="entry name" value="MFS"/>
    <property type="match status" value="1"/>
</dbReference>
<dbReference type="Proteomes" id="UP001154078">
    <property type="component" value="Chromosome 4"/>
</dbReference>
<feature type="domain" description="Major facilitator superfamily (MFS) profile" evidence="11">
    <location>
        <begin position="11"/>
        <end position="441"/>
    </location>
</feature>
<evidence type="ECO:0000256" key="7">
    <source>
        <dbReference type="ARBA" id="ARBA00023136"/>
    </source>
</evidence>
<comment type="subcellular location">
    <subcellularLocation>
        <location evidence="1">Cell membrane</location>
        <topology evidence="1">Multi-pass membrane protein</topology>
    </subcellularLocation>
</comment>
<dbReference type="GO" id="GO:0022857">
    <property type="term" value="F:transmembrane transporter activity"/>
    <property type="evidence" value="ECO:0007669"/>
    <property type="project" value="InterPro"/>
</dbReference>
<evidence type="ECO:0000256" key="4">
    <source>
        <dbReference type="ARBA" id="ARBA00022597"/>
    </source>
</evidence>
<feature type="transmembrane region" description="Helical" evidence="10">
    <location>
        <begin position="109"/>
        <end position="130"/>
    </location>
</feature>
<feature type="transmembrane region" description="Helical" evidence="10">
    <location>
        <begin position="12"/>
        <end position="37"/>
    </location>
</feature>
<gene>
    <name evidence="12" type="ORF">MELIAE_LOCUS7130</name>
</gene>
<proteinExistence type="inferred from homology"/>
<keyword evidence="8" id="KW-0325">Glycoprotein</keyword>
<dbReference type="PANTHER" id="PTHR48021">
    <property type="match status" value="1"/>
</dbReference>
<name>A0A9P0B3U5_BRAAE</name>
<feature type="transmembrane region" description="Helical" evidence="10">
    <location>
        <begin position="86"/>
        <end position="103"/>
    </location>
</feature>
<feature type="transmembrane region" description="Helical" evidence="10">
    <location>
        <begin position="142"/>
        <end position="160"/>
    </location>
</feature>
<keyword evidence="7 10" id="KW-0472">Membrane</keyword>
<keyword evidence="4" id="KW-0762">Sugar transport</keyword>
<dbReference type="InterPro" id="IPR020846">
    <property type="entry name" value="MFS_dom"/>
</dbReference>
<dbReference type="InterPro" id="IPR005828">
    <property type="entry name" value="MFS_sugar_transport-like"/>
</dbReference>
<dbReference type="Gene3D" id="1.20.1250.20">
    <property type="entry name" value="MFS general substrate transporter like domains"/>
    <property type="match status" value="1"/>
</dbReference>
<evidence type="ECO:0000259" key="11">
    <source>
        <dbReference type="PROSITE" id="PS50850"/>
    </source>
</evidence>
<dbReference type="PRINTS" id="PR00171">
    <property type="entry name" value="SUGRTRNSPORT"/>
</dbReference>
<dbReference type="PANTHER" id="PTHR48021:SF47">
    <property type="entry name" value="GH17672P"/>
    <property type="match status" value="1"/>
</dbReference>
<feature type="transmembrane region" description="Helical" evidence="10">
    <location>
        <begin position="350"/>
        <end position="374"/>
    </location>
</feature>
<organism evidence="12 13">
    <name type="scientific">Brassicogethes aeneus</name>
    <name type="common">Rape pollen beetle</name>
    <name type="synonym">Meligethes aeneus</name>
    <dbReference type="NCBI Taxonomy" id="1431903"/>
    <lineage>
        <taxon>Eukaryota</taxon>
        <taxon>Metazoa</taxon>
        <taxon>Ecdysozoa</taxon>
        <taxon>Arthropoda</taxon>
        <taxon>Hexapoda</taxon>
        <taxon>Insecta</taxon>
        <taxon>Pterygota</taxon>
        <taxon>Neoptera</taxon>
        <taxon>Endopterygota</taxon>
        <taxon>Coleoptera</taxon>
        <taxon>Polyphaga</taxon>
        <taxon>Cucujiformia</taxon>
        <taxon>Nitidulidae</taxon>
        <taxon>Meligethinae</taxon>
        <taxon>Brassicogethes</taxon>
    </lineage>
</organism>
<dbReference type="FunFam" id="1.20.1250.20:FF:000218">
    <property type="entry name" value="facilitated trehalose transporter Tret1"/>
    <property type="match status" value="1"/>
</dbReference>
<evidence type="ECO:0000256" key="10">
    <source>
        <dbReference type="SAM" id="Phobius"/>
    </source>
</evidence>
<evidence type="ECO:0000256" key="2">
    <source>
        <dbReference type="ARBA" id="ARBA00022448"/>
    </source>
</evidence>
<evidence type="ECO:0000313" key="13">
    <source>
        <dbReference type="Proteomes" id="UP001154078"/>
    </source>
</evidence>
<comment type="similarity">
    <text evidence="9">Belongs to the major facilitator superfamily. Sugar transporter (TC 2.A.1.1) family.</text>
</comment>
<keyword evidence="5 10" id="KW-0812">Transmembrane</keyword>
<accession>A0A9P0B3U5</accession>